<proteinExistence type="predicted"/>
<evidence type="ECO:0000256" key="3">
    <source>
        <dbReference type="ARBA" id="ARBA00023163"/>
    </source>
</evidence>
<dbReference type="SUPFAM" id="SSF101941">
    <property type="entry name" value="NAC domain"/>
    <property type="match status" value="1"/>
</dbReference>
<reference evidence="6 7" key="1">
    <citation type="journal article" date="2023" name="Hortic Res">
        <title>Pangenome of water caltrop reveals structural variations and asymmetric subgenome divergence after allopolyploidization.</title>
        <authorList>
            <person name="Zhang X."/>
            <person name="Chen Y."/>
            <person name="Wang L."/>
            <person name="Yuan Y."/>
            <person name="Fang M."/>
            <person name="Shi L."/>
            <person name="Lu R."/>
            <person name="Comes H.P."/>
            <person name="Ma Y."/>
            <person name="Chen Y."/>
            <person name="Huang G."/>
            <person name="Zhou Y."/>
            <person name="Zheng Z."/>
            <person name="Qiu Y."/>
        </authorList>
    </citation>
    <scope>NUCLEOTIDE SEQUENCE [LARGE SCALE GENOMIC DNA]</scope>
    <source>
        <tissue evidence="6">Roots</tissue>
    </source>
</reference>
<dbReference type="Proteomes" id="UP001345219">
    <property type="component" value="Chromosome 17"/>
</dbReference>
<keyword evidence="2" id="KW-0238">DNA-binding</keyword>
<evidence type="ECO:0000256" key="2">
    <source>
        <dbReference type="ARBA" id="ARBA00023125"/>
    </source>
</evidence>
<name>A0AAN7Q4U5_9MYRT</name>
<dbReference type="AlphaFoldDB" id="A0AAN7Q4U5"/>
<dbReference type="EMBL" id="JAXIOK010000011">
    <property type="protein sequence ID" value="KAK4759587.1"/>
    <property type="molecule type" value="Genomic_DNA"/>
</dbReference>
<keyword evidence="1" id="KW-0805">Transcription regulation</keyword>
<gene>
    <name evidence="6" type="ORF">SAY87_022718</name>
</gene>
<protein>
    <recommendedName>
        <fullName evidence="5">NAC domain-containing protein</fullName>
    </recommendedName>
</protein>
<dbReference type="Pfam" id="PF02365">
    <property type="entry name" value="NAM"/>
    <property type="match status" value="1"/>
</dbReference>
<keyword evidence="7" id="KW-1185">Reference proteome</keyword>
<dbReference type="InterPro" id="IPR036093">
    <property type="entry name" value="NAC_dom_sf"/>
</dbReference>
<keyword evidence="3" id="KW-0804">Transcription</keyword>
<dbReference type="PROSITE" id="PS51005">
    <property type="entry name" value="NAC"/>
    <property type="match status" value="1"/>
</dbReference>
<comment type="caution">
    <text evidence="6">The sequence shown here is derived from an EMBL/GenBank/DDBJ whole genome shotgun (WGS) entry which is preliminary data.</text>
</comment>
<evidence type="ECO:0000256" key="1">
    <source>
        <dbReference type="ARBA" id="ARBA00023015"/>
    </source>
</evidence>
<sequence length="285" mass="32807">MENLPPGYRFYPTEEELVYFYLRKKLDGMKADLSRHIDGIIPTMDIYEFNPWDLPRFSGEVCRGDSEQWFFFIPRKDSDSRGGRPNRLTNFGYWKATGSPGYVYSSANGRIIGFRRTMVFYNGRAPSGIKTNWKMNEYMVLEEAHDHECPSAAPPYQLRQEYSLCRVYKKSKSPLRAFDRRPTVGVGPSNNNISELVFDGDLVKITATPVYDHGHRYQHHHQITCNHNTNPLLEVERRMLVDSSSPEISSSFVEVGDCDQMAGCSNDEQMLCPDDIDMLCDWIVG</sequence>
<feature type="domain" description="NAC" evidence="5">
    <location>
        <begin position="4"/>
        <end position="170"/>
    </location>
</feature>
<dbReference type="GO" id="GO:0003677">
    <property type="term" value="F:DNA binding"/>
    <property type="evidence" value="ECO:0007669"/>
    <property type="project" value="UniProtKB-KW"/>
</dbReference>
<evidence type="ECO:0000259" key="5">
    <source>
        <dbReference type="PROSITE" id="PS51005"/>
    </source>
</evidence>
<evidence type="ECO:0000313" key="6">
    <source>
        <dbReference type="EMBL" id="KAK4759587.1"/>
    </source>
</evidence>
<keyword evidence="4" id="KW-0539">Nucleus</keyword>
<accession>A0AAN7Q4U5</accession>
<dbReference type="InterPro" id="IPR003441">
    <property type="entry name" value="NAC-dom"/>
</dbReference>
<evidence type="ECO:0000256" key="4">
    <source>
        <dbReference type="ARBA" id="ARBA00023242"/>
    </source>
</evidence>
<dbReference type="PANTHER" id="PTHR31744">
    <property type="entry name" value="PROTEIN CUP-SHAPED COTYLEDON 2-RELATED"/>
    <property type="match status" value="1"/>
</dbReference>
<dbReference type="GO" id="GO:0006355">
    <property type="term" value="P:regulation of DNA-templated transcription"/>
    <property type="evidence" value="ECO:0007669"/>
    <property type="project" value="InterPro"/>
</dbReference>
<dbReference type="Gene3D" id="2.170.150.80">
    <property type="entry name" value="NAC domain"/>
    <property type="match status" value="1"/>
</dbReference>
<organism evidence="6 7">
    <name type="scientific">Trapa incisa</name>
    <dbReference type="NCBI Taxonomy" id="236973"/>
    <lineage>
        <taxon>Eukaryota</taxon>
        <taxon>Viridiplantae</taxon>
        <taxon>Streptophyta</taxon>
        <taxon>Embryophyta</taxon>
        <taxon>Tracheophyta</taxon>
        <taxon>Spermatophyta</taxon>
        <taxon>Magnoliopsida</taxon>
        <taxon>eudicotyledons</taxon>
        <taxon>Gunneridae</taxon>
        <taxon>Pentapetalae</taxon>
        <taxon>rosids</taxon>
        <taxon>malvids</taxon>
        <taxon>Myrtales</taxon>
        <taxon>Lythraceae</taxon>
        <taxon>Trapa</taxon>
    </lineage>
</organism>
<dbReference type="PANTHER" id="PTHR31744:SF220">
    <property type="entry name" value="LOW QUALITY PROTEIN: NAC DOMAIN-CONTAINING PROTEIN 90-LIKE"/>
    <property type="match status" value="1"/>
</dbReference>
<evidence type="ECO:0000313" key="7">
    <source>
        <dbReference type="Proteomes" id="UP001345219"/>
    </source>
</evidence>